<organism evidence="2 3">
    <name type="scientific">Sarocladium strictum</name>
    <name type="common">Black bundle disease fungus</name>
    <name type="synonym">Acremonium strictum</name>
    <dbReference type="NCBI Taxonomy" id="5046"/>
    <lineage>
        <taxon>Eukaryota</taxon>
        <taxon>Fungi</taxon>
        <taxon>Dikarya</taxon>
        <taxon>Ascomycota</taxon>
        <taxon>Pezizomycotina</taxon>
        <taxon>Sordariomycetes</taxon>
        <taxon>Hypocreomycetidae</taxon>
        <taxon>Hypocreales</taxon>
        <taxon>Sarocladiaceae</taxon>
        <taxon>Sarocladium</taxon>
    </lineage>
</organism>
<feature type="signal peptide" evidence="1">
    <location>
        <begin position="1"/>
        <end position="20"/>
    </location>
</feature>
<dbReference type="Proteomes" id="UP001175261">
    <property type="component" value="Unassembled WGS sequence"/>
</dbReference>
<proteinExistence type="predicted"/>
<dbReference type="AlphaFoldDB" id="A0AA39GLS3"/>
<name>A0AA39GLS3_SARSR</name>
<evidence type="ECO:0000313" key="3">
    <source>
        <dbReference type="Proteomes" id="UP001175261"/>
    </source>
</evidence>
<dbReference type="SUPFAM" id="SSF75005">
    <property type="entry name" value="Arabinanase/levansucrase/invertase"/>
    <property type="match status" value="1"/>
</dbReference>
<protein>
    <submittedName>
        <fullName evidence="2">Uncharacterized protein</fullName>
    </submittedName>
</protein>
<keyword evidence="1" id="KW-0732">Signal</keyword>
<dbReference type="InterPro" id="IPR023296">
    <property type="entry name" value="Glyco_hydro_beta-prop_sf"/>
</dbReference>
<evidence type="ECO:0000313" key="2">
    <source>
        <dbReference type="EMBL" id="KAK0389740.1"/>
    </source>
</evidence>
<evidence type="ECO:0000256" key="1">
    <source>
        <dbReference type="SAM" id="SignalP"/>
    </source>
</evidence>
<sequence>MVLFTFLLSLLPLFVSLASGQTAQPPVGWPKFTYQGVAIDPAKLRYNPTNEVIFPSVFHAGKYLSKPLGQWYLYYAPHDDPGGISLAYASSLDGPWTEYAKNPLIKNVVPNKYSVPHVSSPDAVWNPYVVGKDNGKVMLYFHGDNGQTRWAYSEDGVNFKYGGLSITNKMGGSRVTESSYARVFPHPDKTQTKYRWAMFYMGNEIDNIRRIRLAESFDGKTWTVSPNYVVAPGPEEGKNVSGADLWEWNGQLYVIYHASSGKIYARTIDPTLRNVGALPIVLHQSSGVGADVGRCAAPQVVTNGTSTYLYYESGARLSADIAFAKMTGVTSPVNIPVIPKTVSKTVSQTVSKTVSQTVSQTMSKTVSQTMSKTVSKTVTF</sequence>
<dbReference type="Gene3D" id="2.115.10.20">
    <property type="entry name" value="Glycosyl hydrolase domain, family 43"/>
    <property type="match status" value="2"/>
</dbReference>
<feature type="chain" id="PRO_5041360966" evidence="1">
    <location>
        <begin position="21"/>
        <end position="380"/>
    </location>
</feature>
<gene>
    <name evidence="2" type="ORF">NLU13_3313</name>
</gene>
<reference evidence="2" key="1">
    <citation type="submission" date="2022-10" db="EMBL/GenBank/DDBJ databases">
        <title>Determination and structural analysis of whole genome sequence of Sarocladium strictum F4-1.</title>
        <authorList>
            <person name="Hu L."/>
            <person name="Jiang Y."/>
        </authorList>
    </citation>
    <scope>NUCLEOTIDE SEQUENCE</scope>
    <source>
        <strain evidence="2">F4-1</strain>
    </source>
</reference>
<dbReference type="EMBL" id="JAPDFR010000002">
    <property type="protein sequence ID" value="KAK0389740.1"/>
    <property type="molecule type" value="Genomic_DNA"/>
</dbReference>
<accession>A0AA39GLS3</accession>
<keyword evidence="3" id="KW-1185">Reference proteome</keyword>
<comment type="caution">
    <text evidence="2">The sequence shown here is derived from an EMBL/GenBank/DDBJ whole genome shotgun (WGS) entry which is preliminary data.</text>
</comment>